<organism evidence="1 2">
    <name type="scientific">Shinella granuli</name>
    <dbReference type="NCBI Taxonomy" id="323621"/>
    <lineage>
        <taxon>Bacteria</taxon>
        <taxon>Pseudomonadati</taxon>
        <taxon>Pseudomonadota</taxon>
        <taxon>Alphaproteobacteria</taxon>
        <taxon>Hyphomicrobiales</taxon>
        <taxon>Rhizobiaceae</taxon>
        <taxon>Shinella</taxon>
    </lineage>
</organism>
<proteinExistence type="predicted"/>
<comment type="caution">
    <text evidence="1">The sequence shown here is derived from an EMBL/GenBank/DDBJ whole genome shotgun (WGS) entry which is preliminary data.</text>
</comment>
<keyword evidence="2" id="KW-1185">Reference proteome</keyword>
<dbReference type="Proteomes" id="UP000295351">
    <property type="component" value="Unassembled WGS sequence"/>
</dbReference>
<sequence length="118" mass="13162">MDLEWKQPVRLRCDHHGTMIHVVGDVKTVPALLTMEGPDMATLMHPVTGVKINPVIIERKSLTFDEAVTAHIMRMQGVKYNIIAQQLGTNTHRLGEVFRGEKHSGSKEAAIALLRKIS</sequence>
<dbReference type="EMBL" id="SLVX01000007">
    <property type="protein sequence ID" value="TCN45186.1"/>
    <property type="molecule type" value="Genomic_DNA"/>
</dbReference>
<accession>A0A4R2CVR2</accession>
<gene>
    <name evidence="1" type="ORF">EV665_10715</name>
</gene>
<name>A0A4R2CVR2_SHIGR</name>
<protein>
    <submittedName>
        <fullName evidence="1">Uncharacterized protein</fullName>
    </submittedName>
</protein>
<evidence type="ECO:0000313" key="2">
    <source>
        <dbReference type="Proteomes" id="UP000295351"/>
    </source>
</evidence>
<dbReference type="AlphaFoldDB" id="A0A4R2CVR2"/>
<evidence type="ECO:0000313" key="1">
    <source>
        <dbReference type="EMBL" id="TCN45186.1"/>
    </source>
</evidence>
<reference evidence="1 2" key="1">
    <citation type="submission" date="2019-03" db="EMBL/GenBank/DDBJ databases">
        <title>Genomic Encyclopedia of Type Strains, Phase IV (KMG-IV): sequencing the most valuable type-strain genomes for metagenomic binning, comparative biology and taxonomic classification.</title>
        <authorList>
            <person name="Goeker M."/>
        </authorList>
    </citation>
    <scope>NUCLEOTIDE SEQUENCE [LARGE SCALE GENOMIC DNA]</scope>
    <source>
        <strain evidence="1 2">DSM 18401</strain>
    </source>
</reference>